<dbReference type="VEuPathDB" id="FungiDB:G647_02677"/>
<reference evidence="4" key="1">
    <citation type="submission" date="2015-07" db="EMBL/GenBank/DDBJ databases">
        <authorList>
            <person name="Teixeira M.M."/>
            <person name="Souza R.C."/>
            <person name="Almeida L.G."/>
            <person name="Vicente V.A."/>
            <person name="de Hoog S."/>
            <person name="Bocca A.L."/>
            <person name="de Almeida S.R."/>
            <person name="Vasconcelos A.T."/>
            <person name="Felipe M.S."/>
        </authorList>
    </citation>
    <scope>NUCLEOTIDE SEQUENCE [LARGE SCALE GENOMIC DNA]</scope>
    <source>
        <strain evidence="4">KSF</strain>
    </source>
</reference>
<organism evidence="3 4">
    <name type="scientific">Cladophialophora carrionii</name>
    <dbReference type="NCBI Taxonomy" id="86049"/>
    <lineage>
        <taxon>Eukaryota</taxon>
        <taxon>Fungi</taxon>
        <taxon>Dikarya</taxon>
        <taxon>Ascomycota</taxon>
        <taxon>Pezizomycotina</taxon>
        <taxon>Eurotiomycetes</taxon>
        <taxon>Chaetothyriomycetidae</taxon>
        <taxon>Chaetothyriales</taxon>
        <taxon>Herpotrichiellaceae</taxon>
        <taxon>Cladophialophora</taxon>
    </lineage>
</organism>
<evidence type="ECO:0000256" key="2">
    <source>
        <dbReference type="SAM" id="Phobius"/>
    </source>
</evidence>
<proteinExistence type="predicted"/>
<dbReference type="GO" id="GO:0016874">
    <property type="term" value="F:ligase activity"/>
    <property type="evidence" value="ECO:0007669"/>
    <property type="project" value="UniProtKB-KW"/>
</dbReference>
<dbReference type="OrthoDB" id="5400539at2759"/>
<evidence type="ECO:0000256" key="1">
    <source>
        <dbReference type="SAM" id="MobiDB-lite"/>
    </source>
</evidence>
<dbReference type="eggNOG" id="ENOG502SWNK">
    <property type="taxonomic scope" value="Eukaryota"/>
</dbReference>
<dbReference type="Pfam" id="PF12273">
    <property type="entry name" value="RCR"/>
    <property type="match status" value="1"/>
</dbReference>
<dbReference type="EMBL" id="LGRB01000011">
    <property type="protein sequence ID" value="OCT49261.1"/>
    <property type="molecule type" value="Genomic_DNA"/>
</dbReference>
<accession>A0A1C1CLC6</accession>
<keyword evidence="3" id="KW-0436">Ligase</keyword>
<dbReference type="InterPro" id="IPR020999">
    <property type="entry name" value="Chitin_synth_reg_RCR"/>
</dbReference>
<comment type="caution">
    <text evidence="3">The sequence shown here is derived from an EMBL/GenBank/DDBJ whole genome shotgun (WGS) entry which is preliminary data.</text>
</comment>
<dbReference type="VEuPathDB" id="FungiDB:CLCR_05118"/>
<gene>
    <name evidence="3" type="ORF">CLCR_05118</name>
</gene>
<protein>
    <submittedName>
        <fullName evidence="3">Putative ubiquitin-protein ligase sel1 protein</fullName>
    </submittedName>
</protein>
<evidence type="ECO:0000313" key="4">
    <source>
        <dbReference type="Proteomes" id="UP000094526"/>
    </source>
</evidence>
<dbReference type="Proteomes" id="UP000094526">
    <property type="component" value="Unassembled WGS sequence"/>
</dbReference>
<keyword evidence="2" id="KW-0472">Membrane</keyword>
<dbReference type="AlphaFoldDB" id="A0A1C1CLC6"/>
<name>A0A1C1CLC6_9EURO</name>
<feature type="compositionally biased region" description="Low complexity" evidence="1">
    <location>
        <begin position="174"/>
        <end position="208"/>
    </location>
</feature>
<feature type="transmembrane region" description="Helical" evidence="2">
    <location>
        <begin position="41"/>
        <end position="60"/>
    </location>
</feature>
<keyword evidence="2" id="KW-1133">Transmembrane helix</keyword>
<sequence length="208" mass="22596">MGVPTILKRQASNDDNKDTDSYVCDAFGCYEYSHTAYAVKWAIIAGIFLIFSLYFIGGYLHAQRRMKRGLPPLAYHRWLVTRRQKAAFVHQHPQYAGQFSFYRAQQAHAGPGGYGYGRGQSYGYAHGQAYQMGGMYGPPPPAYNEPEYVPPYSGPNKVDPDQRCSPPSGPPAAPTTTTTTAPTTAPMTAPTTAPTTAPAAPEPARVAS</sequence>
<feature type="region of interest" description="Disordered" evidence="1">
    <location>
        <begin position="145"/>
        <end position="208"/>
    </location>
</feature>
<evidence type="ECO:0000313" key="3">
    <source>
        <dbReference type="EMBL" id="OCT49261.1"/>
    </source>
</evidence>
<keyword evidence="4" id="KW-1185">Reference proteome</keyword>
<keyword evidence="2" id="KW-0812">Transmembrane</keyword>